<sequence>MTMLSFSPNQWAVLALVLVLGWLLGLLSRSGGAKWRHLYEQERSDHQATIADRDARIAAANARIAELERTAPAIGAGTAGAIAAAARGGVDDLTRIHGIDRNEEVRLNEEGYARFRDIARMSDGDEATLEGRMGYEPGRIARENWRGQAAALAEGRAPEYRQA</sequence>
<evidence type="ECO:0000313" key="2">
    <source>
        <dbReference type="Proteomes" id="UP000179467"/>
    </source>
</evidence>
<dbReference type="AlphaFoldDB" id="A0A1S1HIJ3"/>
<reference evidence="1 2" key="1">
    <citation type="submission" date="2016-09" db="EMBL/GenBank/DDBJ databases">
        <title>Metabolic pathway, cell adaptation mechanisms and a novel monoxygenase revealed through proteogenomic-transcription analysis of a Sphingomonas haloaromaticamans strain degrading the fungicide ortho-phenylphenol.</title>
        <authorList>
            <person name="Perruchon C."/>
            <person name="Papadopoulou E.S."/>
            <person name="Rousidou C."/>
            <person name="Vasileiadis S."/>
            <person name="Tanou G."/>
            <person name="Amoutzias G."/>
            <person name="Molassiotis A."/>
            <person name="Karpouzas D.G."/>
        </authorList>
    </citation>
    <scope>NUCLEOTIDE SEQUENCE [LARGE SCALE GENOMIC DNA]</scope>
    <source>
        <strain evidence="1 2">P3</strain>
    </source>
</reference>
<dbReference type="RefSeq" id="WP_254684509.1">
    <property type="nucleotide sequence ID" value="NZ_MIPT01000001.1"/>
</dbReference>
<evidence type="ECO:0000313" key="1">
    <source>
        <dbReference type="EMBL" id="OHT21878.1"/>
    </source>
</evidence>
<accession>A0A1S1HIJ3</accession>
<protein>
    <submittedName>
        <fullName evidence="1">Uncharacterized protein</fullName>
    </submittedName>
</protein>
<name>A0A1S1HIJ3_9SPHN</name>
<comment type="caution">
    <text evidence="1">The sequence shown here is derived from an EMBL/GenBank/DDBJ whole genome shotgun (WGS) entry which is preliminary data.</text>
</comment>
<dbReference type="Proteomes" id="UP000179467">
    <property type="component" value="Unassembled WGS sequence"/>
</dbReference>
<keyword evidence="2" id="KW-1185">Reference proteome</keyword>
<proteinExistence type="predicted"/>
<gene>
    <name evidence="1" type="ORF">BHE75_03890</name>
</gene>
<dbReference type="EMBL" id="MIPT01000001">
    <property type="protein sequence ID" value="OHT21878.1"/>
    <property type="molecule type" value="Genomic_DNA"/>
</dbReference>
<organism evidence="1 2">
    <name type="scientific">Edaphosphingomonas haloaromaticamans</name>
    <dbReference type="NCBI Taxonomy" id="653954"/>
    <lineage>
        <taxon>Bacteria</taxon>
        <taxon>Pseudomonadati</taxon>
        <taxon>Pseudomonadota</taxon>
        <taxon>Alphaproteobacteria</taxon>
        <taxon>Sphingomonadales</taxon>
        <taxon>Rhizorhabdaceae</taxon>
        <taxon>Edaphosphingomonas</taxon>
    </lineage>
</organism>